<reference evidence="2 3" key="1">
    <citation type="journal article" date="2015" name="Genome Announc.">
        <title>Genome sequencing of 18 francisella strains to aid in assay development and testing.</title>
        <authorList>
            <person name="Johnson S.L."/>
            <person name="Daligault H.E."/>
            <person name="Davenport K.W."/>
            <person name="Coyne S.R."/>
            <person name="Frey K.G."/>
            <person name="Koroleva G.I."/>
            <person name="Broomall S.M."/>
            <person name="Bishop-Lilly K.A."/>
            <person name="Bruce D.C."/>
            <person name="Chertkov O."/>
            <person name="Freitas T."/>
            <person name="Jaissle J."/>
            <person name="Ladner J.T."/>
            <person name="Rosenzweig C.N."/>
            <person name="Gibbons H.S."/>
            <person name="Palacios G.F."/>
            <person name="Redden C.L."/>
            <person name="Xu Y."/>
            <person name="Minogue T.D."/>
            <person name="Chain P.S."/>
        </authorList>
    </citation>
    <scope>NUCLEOTIDE SEQUENCE [LARGE SCALE GENOMIC DNA]</scope>
    <source>
        <strain evidence="2 3">GA01-2794</strain>
    </source>
</reference>
<dbReference type="OrthoDB" id="9816036at2"/>
<dbReference type="AlphaFoldDB" id="A0A0B6D8C3"/>
<dbReference type="KEGG" id="fpz:LA55_2057"/>
<dbReference type="SMART" id="SM00901">
    <property type="entry name" value="FRG"/>
    <property type="match status" value="1"/>
</dbReference>
<dbReference type="Pfam" id="PF08867">
    <property type="entry name" value="FRG"/>
    <property type="match status" value="1"/>
</dbReference>
<dbReference type="EMBL" id="CP009440">
    <property type="protein sequence ID" value="AJI53893.1"/>
    <property type="molecule type" value="Genomic_DNA"/>
</dbReference>
<protein>
    <submittedName>
        <fullName evidence="2">FRG domain protein</fullName>
    </submittedName>
</protein>
<accession>A0A0B6D8C3</accession>
<evidence type="ECO:0000313" key="3">
    <source>
        <dbReference type="Proteomes" id="UP000031830"/>
    </source>
</evidence>
<evidence type="ECO:0000313" key="2">
    <source>
        <dbReference type="EMBL" id="AJI53893.1"/>
    </source>
</evidence>
<name>A0A0B6D8C3_9GAMM</name>
<gene>
    <name evidence="2" type="ORF">LA55_2057</name>
</gene>
<proteinExistence type="predicted"/>
<organism evidence="2 3">
    <name type="scientific">Francisella philomiragia</name>
    <dbReference type="NCBI Taxonomy" id="28110"/>
    <lineage>
        <taxon>Bacteria</taxon>
        <taxon>Pseudomonadati</taxon>
        <taxon>Pseudomonadota</taxon>
        <taxon>Gammaproteobacteria</taxon>
        <taxon>Thiotrichales</taxon>
        <taxon>Francisellaceae</taxon>
        <taxon>Francisella</taxon>
    </lineage>
</organism>
<dbReference type="InterPro" id="IPR014966">
    <property type="entry name" value="FRG-dom"/>
</dbReference>
<dbReference type="RefSeq" id="WP_044527045.1">
    <property type="nucleotide sequence ID" value="NZ_CP009440.1"/>
</dbReference>
<dbReference type="Proteomes" id="UP000031830">
    <property type="component" value="Chromosome"/>
</dbReference>
<evidence type="ECO:0000259" key="1">
    <source>
        <dbReference type="SMART" id="SM00901"/>
    </source>
</evidence>
<feature type="domain" description="FRG" evidence="1">
    <location>
        <begin position="24"/>
        <end position="119"/>
    </location>
</feature>
<sequence>MNNNQQISSIKEYINIISSLQNSVDKTWLYRGQSNSNWDLIEGIFRDSLDSVSQVADVYRAIGKSIPFDVKSGFNSILNNLENLQHYGVQTRLLDWTKNPLIALYFACKGNEDRNGSIYYTCQPIDENKYLNTWFQSGVMKYAIEKENHEELSDKFNKWNTKPNNNSSISLIDNSGFANLPKIDDGLMLLSKSNIPKFIFFTANKYNRRGVAQNSVMSLNMTPFNNPEHLSKYSKKITITNNSKSNILKELKEVYGIWALSVYPDDLSYACKEIANNLIKKED</sequence>